<keyword evidence="8" id="KW-0547">Nucleotide-binding</keyword>
<evidence type="ECO:0000256" key="2">
    <source>
        <dbReference type="ARBA" id="ARBA00004651"/>
    </source>
</evidence>
<dbReference type="SUPFAM" id="SSF55785">
    <property type="entry name" value="PYP-like sensor domain (PAS domain)"/>
    <property type="match status" value="1"/>
</dbReference>
<evidence type="ECO:0000259" key="21">
    <source>
        <dbReference type="PROSITE" id="PS50894"/>
    </source>
</evidence>
<dbReference type="SMART" id="SM00448">
    <property type="entry name" value="REC"/>
    <property type="match status" value="2"/>
</dbReference>
<keyword evidence="11 17" id="KW-1133">Transmembrane helix</keyword>
<dbReference type="InterPro" id="IPR003594">
    <property type="entry name" value="HATPase_dom"/>
</dbReference>
<evidence type="ECO:0000259" key="19">
    <source>
        <dbReference type="PROSITE" id="PS50110"/>
    </source>
</evidence>
<dbReference type="SMART" id="SM00388">
    <property type="entry name" value="HisKA"/>
    <property type="match status" value="1"/>
</dbReference>
<evidence type="ECO:0000256" key="3">
    <source>
        <dbReference type="ARBA" id="ARBA00012438"/>
    </source>
</evidence>
<evidence type="ECO:0000256" key="11">
    <source>
        <dbReference type="ARBA" id="ARBA00022989"/>
    </source>
</evidence>
<dbReference type="GO" id="GO:0005886">
    <property type="term" value="C:plasma membrane"/>
    <property type="evidence" value="ECO:0007669"/>
    <property type="project" value="UniProtKB-SubCell"/>
</dbReference>
<dbReference type="SMART" id="SM00073">
    <property type="entry name" value="HPT"/>
    <property type="match status" value="1"/>
</dbReference>
<dbReference type="InterPro" id="IPR035965">
    <property type="entry name" value="PAS-like_dom_sf"/>
</dbReference>
<dbReference type="InterPro" id="IPR036097">
    <property type="entry name" value="HisK_dim/P_sf"/>
</dbReference>
<dbReference type="InterPro" id="IPR005467">
    <property type="entry name" value="His_kinase_dom"/>
</dbReference>
<dbReference type="Pfam" id="PF00512">
    <property type="entry name" value="HisKA"/>
    <property type="match status" value="1"/>
</dbReference>
<dbReference type="Gene3D" id="3.30.450.20">
    <property type="entry name" value="PAS domain"/>
    <property type="match status" value="1"/>
</dbReference>
<dbReference type="PROSITE" id="PS50109">
    <property type="entry name" value="HIS_KIN"/>
    <property type="match status" value="1"/>
</dbReference>
<keyword evidence="10" id="KW-0067">ATP-binding</keyword>
<keyword evidence="16" id="KW-0175">Coiled coil</keyword>
<dbReference type="InterPro" id="IPR000700">
    <property type="entry name" value="PAS-assoc_C"/>
</dbReference>
<evidence type="ECO:0000256" key="14">
    <source>
        <dbReference type="PROSITE-ProRule" id="PRU00110"/>
    </source>
</evidence>
<comment type="catalytic activity">
    <reaction evidence="1">
        <text>ATP + protein L-histidine = ADP + protein N-phospho-L-histidine.</text>
        <dbReference type="EC" id="2.7.13.3"/>
    </reaction>
</comment>
<evidence type="ECO:0000313" key="23">
    <source>
        <dbReference type="Proteomes" id="UP000236724"/>
    </source>
</evidence>
<keyword evidence="5 15" id="KW-0597">Phosphoprotein</keyword>
<dbReference type="Gene3D" id="1.20.120.160">
    <property type="entry name" value="HPT domain"/>
    <property type="match status" value="1"/>
</dbReference>
<dbReference type="InterPro" id="IPR036641">
    <property type="entry name" value="HPT_dom_sf"/>
</dbReference>
<evidence type="ECO:0000313" key="22">
    <source>
        <dbReference type="EMBL" id="SEH08304.1"/>
    </source>
</evidence>
<dbReference type="Pfam" id="PF00072">
    <property type="entry name" value="Response_reg"/>
    <property type="match status" value="2"/>
</dbReference>
<feature type="domain" description="Response regulatory" evidence="19">
    <location>
        <begin position="715"/>
        <end position="836"/>
    </location>
</feature>
<dbReference type="SMART" id="SM00086">
    <property type="entry name" value="PAC"/>
    <property type="match status" value="1"/>
</dbReference>
<feature type="modified residue" description="Phosphohistidine" evidence="14">
    <location>
        <position position="1106"/>
    </location>
</feature>
<evidence type="ECO:0000256" key="5">
    <source>
        <dbReference type="ARBA" id="ARBA00022553"/>
    </source>
</evidence>
<protein>
    <recommendedName>
        <fullName evidence="3">histidine kinase</fullName>
        <ecNumber evidence="3">2.7.13.3</ecNumber>
    </recommendedName>
</protein>
<evidence type="ECO:0000256" key="9">
    <source>
        <dbReference type="ARBA" id="ARBA00022777"/>
    </source>
</evidence>
<evidence type="ECO:0000256" key="1">
    <source>
        <dbReference type="ARBA" id="ARBA00000085"/>
    </source>
</evidence>
<dbReference type="Proteomes" id="UP000236724">
    <property type="component" value="Unassembled WGS sequence"/>
</dbReference>
<dbReference type="CDD" id="cd16922">
    <property type="entry name" value="HATPase_EvgS-ArcB-TorS-like"/>
    <property type="match status" value="1"/>
</dbReference>
<dbReference type="PANTHER" id="PTHR45339">
    <property type="entry name" value="HYBRID SIGNAL TRANSDUCTION HISTIDINE KINASE J"/>
    <property type="match status" value="1"/>
</dbReference>
<dbReference type="Pfam" id="PF08447">
    <property type="entry name" value="PAS_3"/>
    <property type="match status" value="1"/>
</dbReference>
<keyword evidence="4" id="KW-1003">Cell membrane</keyword>
<keyword evidence="12" id="KW-0902">Two-component regulatory system</keyword>
<dbReference type="InterPro" id="IPR036890">
    <property type="entry name" value="HATPase_C_sf"/>
</dbReference>
<comment type="subcellular location">
    <subcellularLocation>
        <location evidence="2">Cell membrane</location>
        <topology evidence="2">Multi-pass membrane protein</topology>
    </subcellularLocation>
</comment>
<feature type="domain" description="Response regulatory" evidence="19">
    <location>
        <begin position="893"/>
        <end position="1018"/>
    </location>
</feature>
<evidence type="ECO:0000259" key="20">
    <source>
        <dbReference type="PROSITE" id="PS50113"/>
    </source>
</evidence>
<feature type="coiled-coil region" evidence="16">
    <location>
        <begin position="443"/>
        <end position="470"/>
    </location>
</feature>
<dbReference type="FunFam" id="3.30.565.10:FF:000010">
    <property type="entry name" value="Sensor histidine kinase RcsC"/>
    <property type="match status" value="1"/>
</dbReference>
<dbReference type="CDD" id="cd17546">
    <property type="entry name" value="REC_hyHK_CKI1_RcsC-like"/>
    <property type="match status" value="1"/>
</dbReference>
<dbReference type="PROSITE" id="PS50110">
    <property type="entry name" value="RESPONSE_REGULATORY"/>
    <property type="match status" value="2"/>
</dbReference>
<feature type="domain" description="Histidine kinase" evidence="18">
    <location>
        <begin position="470"/>
        <end position="695"/>
    </location>
</feature>
<keyword evidence="9 22" id="KW-0418">Kinase</keyword>
<evidence type="ECO:0000256" key="8">
    <source>
        <dbReference type="ARBA" id="ARBA00022741"/>
    </source>
</evidence>
<reference evidence="22 23" key="1">
    <citation type="submission" date="2016-10" db="EMBL/GenBank/DDBJ databases">
        <authorList>
            <person name="de Groot N.N."/>
        </authorList>
    </citation>
    <scope>NUCLEOTIDE SEQUENCE [LARGE SCALE GENOMIC DNA]</scope>
    <source>
        <strain evidence="22">MBHS1</strain>
    </source>
</reference>
<dbReference type="SMART" id="SM00091">
    <property type="entry name" value="PAS"/>
    <property type="match status" value="1"/>
</dbReference>
<dbReference type="InterPro" id="IPR004358">
    <property type="entry name" value="Sig_transdc_His_kin-like_C"/>
</dbReference>
<dbReference type="InterPro" id="IPR013655">
    <property type="entry name" value="PAS_fold_3"/>
</dbReference>
<keyword evidence="23" id="KW-1185">Reference proteome</keyword>
<feature type="modified residue" description="4-aspartylphosphate" evidence="15">
    <location>
        <position position="947"/>
    </location>
</feature>
<evidence type="ECO:0000256" key="12">
    <source>
        <dbReference type="ARBA" id="ARBA00023012"/>
    </source>
</evidence>
<dbReference type="SUPFAM" id="SSF55874">
    <property type="entry name" value="ATPase domain of HSP90 chaperone/DNA topoisomerase II/histidine kinase"/>
    <property type="match status" value="1"/>
</dbReference>
<dbReference type="EMBL" id="FMSV02000548">
    <property type="protein sequence ID" value="SEH08304.1"/>
    <property type="molecule type" value="Genomic_DNA"/>
</dbReference>
<feature type="modified residue" description="4-aspartylphosphate" evidence="15">
    <location>
        <position position="769"/>
    </location>
</feature>
<keyword evidence="13 17" id="KW-0472">Membrane</keyword>
<dbReference type="InterPro" id="IPR011006">
    <property type="entry name" value="CheY-like_superfamily"/>
</dbReference>
<dbReference type="InterPro" id="IPR003661">
    <property type="entry name" value="HisK_dim/P_dom"/>
</dbReference>
<dbReference type="RefSeq" id="WP_177428626.1">
    <property type="nucleotide sequence ID" value="NZ_FMSV02000548.1"/>
</dbReference>
<evidence type="ECO:0000256" key="10">
    <source>
        <dbReference type="ARBA" id="ARBA00022840"/>
    </source>
</evidence>
<name>A0A1H6FH27_9GAMM</name>
<dbReference type="Gene3D" id="3.40.50.2300">
    <property type="match status" value="2"/>
</dbReference>
<dbReference type="FunFam" id="1.10.287.130:FF:000003">
    <property type="entry name" value="Histidine kinase"/>
    <property type="match status" value="1"/>
</dbReference>
<dbReference type="InterPro" id="IPR008207">
    <property type="entry name" value="Sig_transdc_His_kin_Hpt_dom"/>
</dbReference>
<feature type="domain" description="PAC" evidence="20">
    <location>
        <begin position="400"/>
        <end position="452"/>
    </location>
</feature>
<keyword evidence="6 22" id="KW-0808">Transferase</keyword>
<dbReference type="InterPro" id="IPR001789">
    <property type="entry name" value="Sig_transdc_resp-reg_receiver"/>
</dbReference>
<dbReference type="PANTHER" id="PTHR45339:SF1">
    <property type="entry name" value="HYBRID SIGNAL TRANSDUCTION HISTIDINE KINASE J"/>
    <property type="match status" value="1"/>
</dbReference>
<dbReference type="CDD" id="cd00082">
    <property type="entry name" value="HisKA"/>
    <property type="match status" value="1"/>
</dbReference>
<evidence type="ECO:0000256" key="4">
    <source>
        <dbReference type="ARBA" id="ARBA00022475"/>
    </source>
</evidence>
<dbReference type="Gene3D" id="1.10.287.130">
    <property type="match status" value="1"/>
</dbReference>
<sequence>MKKKFSGFSNIYTTGLSAFILLLLVFVLLWTSSIRLENFEAGQKFIVKSTMTGIVNQITLHLQSQQHQLSLFSRHHAKLLAQLAGTPDNAQQHTYLSALIKDYFPTSQTFNLSAQDGKPLLNFVEKTSVATGEAVNDSANKSMHPCEERLPLFAEQPDLPLQISSHPPRYSMDLLIPWSYSKASNSLTDSTHKIRQGFLCISFQPTLLARFLRTGKLHGYETLLLDKNNLKRIVLNSRYSLTRLTQQDLYLTPAQRRQMVFSVPIADSDWLLAALQPHYLLVQKKQDIWDQSVFIFSLFAALMLMLSVWARRTEQRRDQFANTLREREAQYRTIVQDQTELICRFLPSRCITFVNHAYCQYVGKIEQDLLNSLFEPEIFIEDRSDVANKLKQLSQGQPLLTVEYRIGEQEHSIRWQQWTYRALFNEYGEVSEIQAVGHDITASKQVEATLKKAKENAEMAARAKSEFLANMSHEIRTPMNGVVGMAELLMGTQLTNKQREYTSTIDRSAHALLTLINDLLDFSKIEAGKLTLDPLPCDLETVILDVVRLLNMGAGAKNLELLINVSPDVPRGVVVDAGRLRQILTNLVGNAIKFTAKGHILIQVKLDKQFSDISLEHLAISFEVIDTGIGISKDQLSRIFEAFTQGDTSTTRRFGGTGLGLSISHQLISLMGGKINVRSELGQGSNFFFTLPLEVIELPTANYVQQPHIVLRDSRILVVDDNSVNRKIYQQQLAATGARCDVVGDGEMALHYLREAQREQNPYWLAILDYQMPDMDGRQLGLKIKQESLLKNTCLVLLSSVANFPNSQKLSTQGFSSAFLKPLPMKQLHESLEVLYAAWQAAGEQAPEWISLMQDPLSQALPGANTDNASALSAGINEQLANDSIIEAYPETRVLLVEDNEINRVVAINMLEQLQCPVEIAVNGLEAIESWEQGLTEAHPYDLILMDIQMPKMDGLEATQVIRQKAVEHETQHHVMIIALTANAMQEDQEKCRTIGMDGYIVKPFSFDQIKQVFQDWRKQYGTPDNSDSLLQKSAVDKKRFPPPEETIEQFPVFDAEQLRLIVIGNQTLLERIVDVFQEDSQNQLDTLKELLQNKDKPNDIQRCLHSLKGESRNVGAMALGELAWQGEQAAKHKDYQQLEQHLPALTDALETLFKTWKAIDWEHFLS</sequence>
<dbReference type="EC" id="2.7.13.3" evidence="3"/>
<dbReference type="InterPro" id="IPR000014">
    <property type="entry name" value="PAS"/>
</dbReference>
<evidence type="ECO:0000256" key="6">
    <source>
        <dbReference type="ARBA" id="ARBA00022679"/>
    </source>
</evidence>
<dbReference type="Gene3D" id="3.30.565.10">
    <property type="entry name" value="Histidine kinase-like ATPase, C-terminal domain"/>
    <property type="match status" value="1"/>
</dbReference>
<dbReference type="CDD" id="cd00130">
    <property type="entry name" value="PAS"/>
    <property type="match status" value="1"/>
</dbReference>
<dbReference type="SUPFAM" id="SSF52172">
    <property type="entry name" value="CheY-like"/>
    <property type="match status" value="2"/>
</dbReference>
<dbReference type="PROSITE" id="PS50894">
    <property type="entry name" value="HPT"/>
    <property type="match status" value="1"/>
</dbReference>
<evidence type="ECO:0000259" key="18">
    <source>
        <dbReference type="PROSITE" id="PS50109"/>
    </source>
</evidence>
<dbReference type="SMART" id="SM00387">
    <property type="entry name" value="HATPase_c"/>
    <property type="match status" value="1"/>
</dbReference>
<evidence type="ECO:0000256" key="15">
    <source>
        <dbReference type="PROSITE-ProRule" id="PRU00169"/>
    </source>
</evidence>
<dbReference type="Pfam" id="PF02518">
    <property type="entry name" value="HATPase_c"/>
    <property type="match status" value="1"/>
</dbReference>
<dbReference type="InterPro" id="IPR001610">
    <property type="entry name" value="PAC"/>
</dbReference>
<feature type="transmembrane region" description="Helical" evidence="17">
    <location>
        <begin position="12"/>
        <end position="30"/>
    </location>
</feature>
<dbReference type="NCBIfam" id="TIGR00229">
    <property type="entry name" value="sensory_box"/>
    <property type="match status" value="1"/>
</dbReference>
<evidence type="ECO:0000256" key="13">
    <source>
        <dbReference type="ARBA" id="ARBA00023136"/>
    </source>
</evidence>
<gene>
    <name evidence="22" type="primary">barA_12</name>
    <name evidence="22" type="ORF">MBHS_04195</name>
</gene>
<accession>A0A1H6FH27</accession>
<proteinExistence type="predicted"/>
<evidence type="ECO:0000256" key="16">
    <source>
        <dbReference type="SAM" id="Coils"/>
    </source>
</evidence>
<dbReference type="CDD" id="cd00156">
    <property type="entry name" value="REC"/>
    <property type="match status" value="1"/>
</dbReference>
<dbReference type="SUPFAM" id="SSF47226">
    <property type="entry name" value="Histidine-containing phosphotransfer domain, HPT domain"/>
    <property type="match status" value="1"/>
</dbReference>
<organism evidence="22 23">
    <name type="scientific">Candidatus Venteria ishoeyi</name>
    <dbReference type="NCBI Taxonomy" id="1899563"/>
    <lineage>
        <taxon>Bacteria</taxon>
        <taxon>Pseudomonadati</taxon>
        <taxon>Pseudomonadota</taxon>
        <taxon>Gammaproteobacteria</taxon>
        <taxon>Thiotrichales</taxon>
        <taxon>Thiotrichaceae</taxon>
        <taxon>Venteria</taxon>
    </lineage>
</organism>
<dbReference type="GO" id="GO:0005524">
    <property type="term" value="F:ATP binding"/>
    <property type="evidence" value="ECO:0007669"/>
    <property type="project" value="UniProtKB-KW"/>
</dbReference>
<dbReference type="PRINTS" id="PR00344">
    <property type="entry name" value="BCTRLSENSOR"/>
</dbReference>
<evidence type="ECO:0000256" key="17">
    <source>
        <dbReference type="SAM" id="Phobius"/>
    </source>
</evidence>
<dbReference type="AlphaFoldDB" id="A0A1H6FH27"/>
<feature type="domain" description="HPt" evidence="21">
    <location>
        <begin position="1066"/>
        <end position="1160"/>
    </location>
</feature>
<dbReference type="PROSITE" id="PS50113">
    <property type="entry name" value="PAC"/>
    <property type="match status" value="1"/>
</dbReference>
<dbReference type="GO" id="GO:0000155">
    <property type="term" value="F:phosphorelay sensor kinase activity"/>
    <property type="evidence" value="ECO:0007669"/>
    <property type="project" value="InterPro"/>
</dbReference>
<dbReference type="SUPFAM" id="SSF47384">
    <property type="entry name" value="Homodimeric domain of signal transducing histidine kinase"/>
    <property type="match status" value="1"/>
</dbReference>
<keyword evidence="7 17" id="KW-0812">Transmembrane</keyword>
<dbReference type="Pfam" id="PF01627">
    <property type="entry name" value="Hpt"/>
    <property type="match status" value="1"/>
</dbReference>
<evidence type="ECO:0000256" key="7">
    <source>
        <dbReference type="ARBA" id="ARBA00022692"/>
    </source>
</evidence>